<dbReference type="AlphaFoldDB" id="A0A0N5C860"/>
<accession>A0A0N5C860</accession>
<comment type="similarity">
    <text evidence="1">Belongs to the complex I LYR family.</text>
</comment>
<sequence>MSRRPQVLSLFKKFIKLGRKWEATNSLRTSIEREDFLREIRNVFRQNKFIKDDAKIDELILEGEKRYYLAETYKTPYDRPSYLPPSSSYYGHGKSKTLRVRVRRPDGEKMVN</sequence>
<dbReference type="Proteomes" id="UP000046392">
    <property type="component" value="Unplaced"/>
</dbReference>
<keyword evidence="3" id="KW-1185">Reference proteome</keyword>
<name>A0A0N5C860_STREA</name>
<reference evidence="4" key="1">
    <citation type="submission" date="2017-02" db="UniProtKB">
        <authorList>
            <consortium name="WormBaseParasite"/>
        </authorList>
    </citation>
    <scope>IDENTIFICATION</scope>
</reference>
<dbReference type="CDD" id="cd20261">
    <property type="entry name" value="Complex1_LYR_LYRM1"/>
    <property type="match status" value="1"/>
</dbReference>
<evidence type="ECO:0000256" key="1">
    <source>
        <dbReference type="ARBA" id="ARBA00009508"/>
    </source>
</evidence>
<protein>
    <submittedName>
        <fullName evidence="4">Complex1_LYR_dom domain-containing protein</fullName>
    </submittedName>
</protein>
<dbReference type="WBParaSite" id="SPAL_0001411500.1">
    <property type="protein sequence ID" value="SPAL_0001411500.1"/>
    <property type="gene ID" value="SPAL_0001411500"/>
</dbReference>
<dbReference type="PANTHER" id="PTHR14273:SF0">
    <property type="entry name" value="LYR MOTIF-CONTAINING PROTEIN 1"/>
    <property type="match status" value="1"/>
</dbReference>
<dbReference type="InterPro" id="IPR040330">
    <property type="entry name" value="LYRM1"/>
</dbReference>
<dbReference type="InterPro" id="IPR045294">
    <property type="entry name" value="Complex1_LYR_LYRM1"/>
</dbReference>
<dbReference type="GO" id="GO:0005739">
    <property type="term" value="C:mitochondrion"/>
    <property type="evidence" value="ECO:0007669"/>
    <property type="project" value="TreeGrafter"/>
</dbReference>
<evidence type="ECO:0000313" key="3">
    <source>
        <dbReference type="Proteomes" id="UP000046392"/>
    </source>
</evidence>
<dbReference type="PANTHER" id="PTHR14273">
    <property type="entry name" value="LYR MOTIF-CONTAINING PROTEIN 1"/>
    <property type="match status" value="1"/>
</dbReference>
<proteinExistence type="inferred from homology"/>
<evidence type="ECO:0000313" key="4">
    <source>
        <dbReference type="WBParaSite" id="SPAL_0001411500.1"/>
    </source>
</evidence>
<dbReference type="Pfam" id="PF05347">
    <property type="entry name" value="Complex1_LYR"/>
    <property type="match status" value="1"/>
</dbReference>
<dbReference type="STRING" id="174720.A0A0N5C860"/>
<feature type="domain" description="Complex 1 LYR protein" evidence="2">
    <location>
        <begin position="6"/>
        <end position="66"/>
    </location>
</feature>
<evidence type="ECO:0000259" key="2">
    <source>
        <dbReference type="Pfam" id="PF05347"/>
    </source>
</evidence>
<organism evidence="3 4">
    <name type="scientific">Strongyloides papillosus</name>
    <name type="common">Intestinal threadworm</name>
    <dbReference type="NCBI Taxonomy" id="174720"/>
    <lineage>
        <taxon>Eukaryota</taxon>
        <taxon>Metazoa</taxon>
        <taxon>Ecdysozoa</taxon>
        <taxon>Nematoda</taxon>
        <taxon>Chromadorea</taxon>
        <taxon>Rhabditida</taxon>
        <taxon>Tylenchina</taxon>
        <taxon>Panagrolaimomorpha</taxon>
        <taxon>Strongyloidoidea</taxon>
        <taxon>Strongyloididae</taxon>
        <taxon>Strongyloides</taxon>
    </lineage>
</organism>
<dbReference type="InterPro" id="IPR008011">
    <property type="entry name" value="Complex1_LYR_dom"/>
</dbReference>